<reference evidence="4" key="1">
    <citation type="journal article" date="2019" name="Int. J. Syst. Evol. Microbiol.">
        <title>The Global Catalogue of Microorganisms (GCM) 10K type strain sequencing project: providing services to taxonomists for standard genome sequencing and annotation.</title>
        <authorList>
            <consortium name="The Broad Institute Genomics Platform"/>
            <consortium name="The Broad Institute Genome Sequencing Center for Infectious Disease"/>
            <person name="Wu L."/>
            <person name="Ma J."/>
        </authorList>
    </citation>
    <scope>NUCLEOTIDE SEQUENCE [LARGE SCALE GENOMIC DNA]</scope>
    <source>
        <strain evidence="4">JCM 13250</strain>
    </source>
</reference>
<protein>
    <recommendedName>
        <fullName evidence="2">SCP domain-containing protein</fullName>
    </recommendedName>
</protein>
<dbReference type="PANTHER" id="PTHR31157:SF1">
    <property type="entry name" value="SCP DOMAIN-CONTAINING PROTEIN"/>
    <property type="match status" value="1"/>
</dbReference>
<keyword evidence="1" id="KW-0732">Signal</keyword>
<keyword evidence="4" id="KW-1185">Reference proteome</keyword>
<name>A0ABP4XG72_9ACTN</name>
<evidence type="ECO:0000313" key="4">
    <source>
        <dbReference type="Proteomes" id="UP001500218"/>
    </source>
</evidence>
<evidence type="ECO:0000256" key="1">
    <source>
        <dbReference type="SAM" id="SignalP"/>
    </source>
</evidence>
<dbReference type="Gene3D" id="3.40.33.10">
    <property type="entry name" value="CAP"/>
    <property type="match status" value="1"/>
</dbReference>
<comment type="caution">
    <text evidence="3">The sequence shown here is derived from an EMBL/GenBank/DDBJ whole genome shotgun (WGS) entry which is preliminary data.</text>
</comment>
<dbReference type="PANTHER" id="PTHR31157">
    <property type="entry name" value="SCP DOMAIN-CONTAINING PROTEIN"/>
    <property type="match status" value="1"/>
</dbReference>
<dbReference type="RefSeq" id="WP_344124902.1">
    <property type="nucleotide sequence ID" value="NZ_BAAALT010000001.1"/>
</dbReference>
<dbReference type="Proteomes" id="UP001500218">
    <property type="component" value="Unassembled WGS sequence"/>
</dbReference>
<evidence type="ECO:0000313" key="3">
    <source>
        <dbReference type="EMBL" id="GAA1781717.1"/>
    </source>
</evidence>
<dbReference type="EMBL" id="BAAALT010000001">
    <property type="protein sequence ID" value="GAA1781717.1"/>
    <property type="molecule type" value="Genomic_DNA"/>
</dbReference>
<evidence type="ECO:0000259" key="2">
    <source>
        <dbReference type="Pfam" id="PF00188"/>
    </source>
</evidence>
<organism evidence="3 4">
    <name type="scientific">Luedemannella flava</name>
    <dbReference type="NCBI Taxonomy" id="349316"/>
    <lineage>
        <taxon>Bacteria</taxon>
        <taxon>Bacillati</taxon>
        <taxon>Actinomycetota</taxon>
        <taxon>Actinomycetes</taxon>
        <taxon>Micromonosporales</taxon>
        <taxon>Micromonosporaceae</taxon>
        <taxon>Luedemannella</taxon>
    </lineage>
</organism>
<dbReference type="Pfam" id="PF00188">
    <property type="entry name" value="CAP"/>
    <property type="match status" value="1"/>
</dbReference>
<accession>A0ABP4XG72</accession>
<dbReference type="SUPFAM" id="SSF55797">
    <property type="entry name" value="PR-1-like"/>
    <property type="match status" value="1"/>
</dbReference>
<dbReference type="PROSITE" id="PS51257">
    <property type="entry name" value="PROKAR_LIPOPROTEIN"/>
    <property type="match status" value="1"/>
</dbReference>
<feature type="signal peptide" evidence="1">
    <location>
        <begin position="1"/>
        <end position="23"/>
    </location>
</feature>
<proteinExistence type="predicted"/>
<sequence>MMKRVLAATVAVAVVLLTGAASCEPGASVVDGSASLEESNMLALVNQKRALVNCPALTRDQKLSDAAYRHATDMRDNNVKQHTGSDGSTPASRIAEAGFTPASRTGEIMYWSDAASDYKAAVAWWLNSPPHKEIIENCAFTHAGFGVLYPDNAKYYAVGDFAAH</sequence>
<dbReference type="InterPro" id="IPR014044">
    <property type="entry name" value="CAP_dom"/>
</dbReference>
<feature type="chain" id="PRO_5046727385" description="SCP domain-containing protein" evidence="1">
    <location>
        <begin position="24"/>
        <end position="164"/>
    </location>
</feature>
<dbReference type="CDD" id="cd05379">
    <property type="entry name" value="CAP_bacterial"/>
    <property type="match status" value="1"/>
</dbReference>
<dbReference type="InterPro" id="IPR035940">
    <property type="entry name" value="CAP_sf"/>
</dbReference>
<feature type="domain" description="SCP" evidence="2">
    <location>
        <begin position="42"/>
        <end position="161"/>
    </location>
</feature>
<gene>
    <name evidence="3" type="ORF">GCM10009682_00010</name>
</gene>